<dbReference type="PROSITE" id="PS51857">
    <property type="entry name" value="CSD_2"/>
    <property type="match status" value="1"/>
</dbReference>
<name>A0A964E135_9PROT</name>
<dbReference type="Proteomes" id="UP000708298">
    <property type="component" value="Unassembled WGS sequence"/>
</dbReference>
<evidence type="ECO:0000313" key="4">
    <source>
        <dbReference type="EMBL" id="MCB8877802.1"/>
    </source>
</evidence>
<dbReference type="AlphaFoldDB" id="A0A964E135"/>
<comment type="caution">
    <text evidence="4">The sequence shown here is derived from an EMBL/GenBank/DDBJ whole genome shotgun (WGS) entry which is preliminary data.</text>
</comment>
<dbReference type="InterPro" id="IPR050181">
    <property type="entry name" value="Cold_shock_domain"/>
</dbReference>
<dbReference type="SMART" id="SM00357">
    <property type="entry name" value="CSP"/>
    <property type="match status" value="1"/>
</dbReference>
<keyword evidence="5" id="KW-1185">Reference proteome</keyword>
<evidence type="ECO:0000259" key="3">
    <source>
        <dbReference type="PROSITE" id="PS51857"/>
    </source>
</evidence>
<organism evidence="4 5">
    <name type="scientific">Acidisoma silvae</name>
    <dbReference type="NCBI Taxonomy" id="2802396"/>
    <lineage>
        <taxon>Bacteria</taxon>
        <taxon>Pseudomonadati</taxon>
        <taxon>Pseudomonadota</taxon>
        <taxon>Alphaproteobacteria</taxon>
        <taxon>Acetobacterales</taxon>
        <taxon>Acidocellaceae</taxon>
        <taxon>Acidisoma</taxon>
    </lineage>
</organism>
<evidence type="ECO:0000313" key="5">
    <source>
        <dbReference type="Proteomes" id="UP000708298"/>
    </source>
</evidence>
<dbReference type="RefSeq" id="WP_227323451.1">
    <property type="nucleotide sequence ID" value="NZ_JAESVB010000018.1"/>
</dbReference>
<dbReference type="Pfam" id="PF00313">
    <property type="entry name" value="CSD"/>
    <property type="match status" value="1"/>
</dbReference>
<comment type="subcellular location">
    <subcellularLocation>
        <location evidence="1">Cytoplasm</location>
    </subcellularLocation>
</comment>
<evidence type="ECO:0000256" key="2">
    <source>
        <dbReference type="ARBA" id="ARBA00022490"/>
    </source>
</evidence>
<dbReference type="InterPro" id="IPR011129">
    <property type="entry name" value="CSD"/>
</dbReference>
<protein>
    <submittedName>
        <fullName evidence="4">Cold-shock protein</fullName>
    </submittedName>
</protein>
<dbReference type="InterPro" id="IPR012340">
    <property type="entry name" value="NA-bd_OB-fold"/>
</dbReference>
<dbReference type="PANTHER" id="PTHR11544">
    <property type="entry name" value="COLD SHOCK DOMAIN CONTAINING PROTEINS"/>
    <property type="match status" value="1"/>
</dbReference>
<dbReference type="InterPro" id="IPR012156">
    <property type="entry name" value="Cold_shock_CspA"/>
</dbReference>
<dbReference type="EMBL" id="JAESVB010000018">
    <property type="protein sequence ID" value="MCB8877802.1"/>
    <property type="molecule type" value="Genomic_DNA"/>
</dbReference>
<reference evidence="4" key="2">
    <citation type="submission" date="2021-01" db="EMBL/GenBank/DDBJ databases">
        <authorList>
            <person name="Mieszkin S."/>
            <person name="Pouder E."/>
            <person name="Alain K."/>
        </authorList>
    </citation>
    <scope>NUCLEOTIDE SEQUENCE</scope>
    <source>
        <strain evidence="4">HW T2.11</strain>
    </source>
</reference>
<gene>
    <name evidence="4" type="ORF">ASILVAE211_21585</name>
</gene>
<dbReference type="CDD" id="cd04458">
    <property type="entry name" value="CSP_CDS"/>
    <property type="match status" value="1"/>
</dbReference>
<dbReference type="SUPFAM" id="SSF50249">
    <property type="entry name" value="Nucleic acid-binding proteins"/>
    <property type="match status" value="1"/>
</dbReference>
<dbReference type="GO" id="GO:0003676">
    <property type="term" value="F:nucleic acid binding"/>
    <property type="evidence" value="ECO:0007669"/>
    <property type="project" value="InterPro"/>
</dbReference>
<dbReference type="PRINTS" id="PR00050">
    <property type="entry name" value="COLDSHOCK"/>
</dbReference>
<dbReference type="InterPro" id="IPR002059">
    <property type="entry name" value="CSP_DNA-bd"/>
</dbReference>
<feature type="domain" description="CSD" evidence="3">
    <location>
        <begin position="1"/>
        <end position="68"/>
    </location>
</feature>
<dbReference type="PIRSF" id="PIRSF002599">
    <property type="entry name" value="Cold_shock_A"/>
    <property type="match status" value="1"/>
</dbReference>
<dbReference type="Gene3D" id="2.40.50.140">
    <property type="entry name" value="Nucleic acid-binding proteins"/>
    <property type="match status" value="1"/>
</dbReference>
<proteinExistence type="predicted"/>
<evidence type="ECO:0000256" key="1">
    <source>
        <dbReference type="ARBA" id="ARBA00004496"/>
    </source>
</evidence>
<keyword evidence="2" id="KW-0963">Cytoplasm</keyword>
<reference evidence="4" key="1">
    <citation type="journal article" date="2021" name="Microorganisms">
        <title>Acidisoma silvae sp. nov. and Acidisomacellulosilytica sp. nov., Two Acidophilic Bacteria Isolated from Decaying Wood, Hydrolyzing Cellulose and Producing Poly-3-hydroxybutyrate.</title>
        <authorList>
            <person name="Mieszkin S."/>
            <person name="Pouder E."/>
            <person name="Uroz S."/>
            <person name="Simon-Colin C."/>
            <person name="Alain K."/>
        </authorList>
    </citation>
    <scope>NUCLEOTIDE SEQUENCE</scope>
    <source>
        <strain evidence="4">HW T2.11</strain>
    </source>
</reference>
<accession>A0A964E135</accession>
<sequence length="69" mass="7423">MAIGSVKWFNLEKGFGFIRPVSPGPDVFVHIASVHRAGLSGLTEGQKIHFDAFAHDSSGKMAAENLKVL</sequence>
<dbReference type="GO" id="GO:0005829">
    <property type="term" value="C:cytosol"/>
    <property type="evidence" value="ECO:0007669"/>
    <property type="project" value="UniProtKB-ARBA"/>
</dbReference>